<accession>A0A1F7IFF6</accession>
<reference evidence="1 2" key="1">
    <citation type="journal article" date="2016" name="Nat. Commun.">
        <title>Thousands of microbial genomes shed light on interconnected biogeochemical processes in an aquifer system.</title>
        <authorList>
            <person name="Anantharaman K."/>
            <person name="Brown C.T."/>
            <person name="Hug L.A."/>
            <person name="Sharon I."/>
            <person name="Castelle C.J."/>
            <person name="Probst A.J."/>
            <person name="Thomas B.C."/>
            <person name="Singh A."/>
            <person name="Wilkins M.J."/>
            <person name="Karaoz U."/>
            <person name="Brodie E.L."/>
            <person name="Williams K.H."/>
            <person name="Hubbard S.S."/>
            <person name="Banfield J.F."/>
        </authorList>
    </citation>
    <scope>NUCLEOTIDE SEQUENCE [LARGE SCALE GENOMIC DNA]</scope>
</reference>
<comment type="caution">
    <text evidence="1">The sequence shown here is derived from an EMBL/GenBank/DDBJ whole genome shotgun (WGS) entry which is preliminary data.</text>
</comment>
<dbReference type="AlphaFoldDB" id="A0A1F7IFF6"/>
<sequence>MGNRHQPGPGNFRVRVEALGGYLTGDYGQVVPVELKAIIDYDGKTETIISSQTFTFNPLVVNNFYWVMAYPVKVEIKKRILKKIYSAMFFWKLRKKPKKNLAKIVL</sequence>
<proteinExistence type="predicted"/>
<dbReference type="EMBL" id="MGAG01000005">
    <property type="protein sequence ID" value="OGK42070.1"/>
    <property type="molecule type" value="Genomic_DNA"/>
</dbReference>
<gene>
    <name evidence="1" type="ORF">A2954_03390</name>
</gene>
<protein>
    <submittedName>
        <fullName evidence="1">Uncharacterized protein</fullName>
    </submittedName>
</protein>
<dbReference type="STRING" id="1802056.A2954_03390"/>
<organism evidence="1 2">
    <name type="scientific">Candidatus Roizmanbacteria bacterium RIFCSPLOWO2_01_FULL_37_12</name>
    <dbReference type="NCBI Taxonomy" id="1802056"/>
    <lineage>
        <taxon>Bacteria</taxon>
        <taxon>Candidatus Roizmaniibacteriota</taxon>
    </lineage>
</organism>
<evidence type="ECO:0000313" key="1">
    <source>
        <dbReference type="EMBL" id="OGK42070.1"/>
    </source>
</evidence>
<dbReference type="Proteomes" id="UP000177698">
    <property type="component" value="Unassembled WGS sequence"/>
</dbReference>
<evidence type="ECO:0000313" key="2">
    <source>
        <dbReference type="Proteomes" id="UP000177698"/>
    </source>
</evidence>
<name>A0A1F7IFF6_9BACT</name>